<evidence type="ECO:0000313" key="7">
    <source>
        <dbReference type="Proteomes" id="UP000519897"/>
    </source>
</evidence>
<protein>
    <submittedName>
        <fullName evidence="6">PAS domain S-box-containing protein</fullName>
    </submittedName>
</protein>
<accession>A0A7W6LGJ0</accession>
<dbReference type="PROSITE" id="PS50113">
    <property type="entry name" value="PAC"/>
    <property type="match status" value="1"/>
</dbReference>
<dbReference type="SMART" id="SM00086">
    <property type="entry name" value="PAC"/>
    <property type="match status" value="1"/>
</dbReference>
<dbReference type="PANTHER" id="PTHR47429:SF2">
    <property type="entry name" value="PROTEIN TWIN LOV 1"/>
    <property type="match status" value="1"/>
</dbReference>
<dbReference type="SMART" id="SM00091">
    <property type="entry name" value="PAS"/>
    <property type="match status" value="1"/>
</dbReference>
<keyword evidence="3" id="KW-0157">Chromophore</keyword>
<feature type="domain" description="PAC" evidence="5">
    <location>
        <begin position="98"/>
        <end position="152"/>
    </location>
</feature>
<organism evidence="6 7">
    <name type="scientific">Rhizobium rhizoryzae</name>
    <dbReference type="NCBI Taxonomy" id="451876"/>
    <lineage>
        <taxon>Bacteria</taxon>
        <taxon>Pseudomonadati</taxon>
        <taxon>Pseudomonadota</taxon>
        <taxon>Alphaproteobacteria</taxon>
        <taxon>Hyphomicrobiales</taxon>
        <taxon>Rhizobiaceae</taxon>
        <taxon>Rhizobium/Agrobacterium group</taxon>
        <taxon>Rhizobium</taxon>
    </lineage>
</organism>
<dbReference type="EMBL" id="JACIEC010000001">
    <property type="protein sequence ID" value="MBB4143747.1"/>
    <property type="molecule type" value="Genomic_DNA"/>
</dbReference>
<dbReference type="CDD" id="cd00130">
    <property type="entry name" value="PAS"/>
    <property type="match status" value="1"/>
</dbReference>
<dbReference type="Gene3D" id="3.30.565.10">
    <property type="entry name" value="Histidine kinase-like ATPase, C-terminal domain"/>
    <property type="match status" value="1"/>
</dbReference>
<comment type="caution">
    <text evidence="6">The sequence shown here is derived from an EMBL/GenBank/DDBJ whole genome shotgun (WGS) entry which is preliminary data.</text>
</comment>
<evidence type="ECO:0000256" key="2">
    <source>
        <dbReference type="ARBA" id="ARBA00022643"/>
    </source>
</evidence>
<dbReference type="InterPro" id="IPR000014">
    <property type="entry name" value="PAS"/>
</dbReference>
<dbReference type="InterPro" id="IPR036890">
    <property type="entry name" value="HATPase_C_sf"/>
</dbReference>
<sequence>MNSEENSKQNAREAGDRLLAEHGSEDPFAAAFKATRMPMLITDPRQPDNPIIFSNKAFSQLTGYSQEELVGRNCRLLQGSESDQTAITQLREAIAAERSLEVDILNYRKDGSTFWNALFMSPVRNSEGEVIYFFASQLDFTHVKDKQKELAAARSSAEQEVARRTKDLRDALDAKTLLVHEVDHRVKNNLLTIASILKLQARTSADTTVQKTLRSVLDRVEALSTVQRKLFTTADVERFDVSDFARDLITDMISALRRDDIHVHFDLSPVLVPAIKASPLALIINELVGDAVRRGLKDGGGAIDICIRRLNGHFQIRVKDTMPPVDVAVDSEAEAFSRTILETCARQVNAKIERHQHHHDTIVDIRLPVGSVEESRKA</sequence>
<evidence type="ECO:0000256" key="3">
    <source>
        <dbReference type="ARBA" id="ARBA00022991"/>
    </source>
</evidence>
<evidence type="ECO:0000256" key="1">
    <source>
        <dbReference type="ARBA" id="ARBA00022630"/>
    </source>
</evidence>
<evidence type="ECO:0000313" key="6">
    <source>
        <dbReference type="EMBL" id="MBB4143747.1"/>
    </source>
</evidence>
<keyword evidence="2" id="KW-0288">FMN</keyword>
<dbReference type="PANTHER" id="PTHR47429">
    <property type="entry name" value="PROTEIN TWIN LOV 1"/>
    <property type="match status" value="1"/>
</dbReference>
<dbReference type="Gene3D" id="3.30.450.20">
    <property type="entry name" value="PAS domain"/>
    <property type="match status" value="1"/>
</dbReference>
<dbReference type="RefSeq" id="WP_165133650.1">
    <property type="nucleotide sequence ID" value="NZ_CP049250.1"/>
</dbReference>
<dbReference type="Pfam" id="PF13426">
    <property type="entry name" value="PAS_9"/>
    <property type="match status" value="1"/>
</dbReference>
<dbReference type="InterPro" id="IPR001610">
    <property type="entry name" value="PAC"/>
</dbReference>
<dbReference type="SUPFAM" id="SSF55874">
    <property type="entry name" value="ATPase domain of HSP90 chaperone/DNA topoisomerase II/histidine kinase"/>
    <property type="match status" value="1"/>
</dbReference>
<proteinExistence type="predicted"/>
<keyword evidence="7" id="KW-1185">Reference proteome</keyword>
<dbReference type="AlphaFoldDB" id="A0A7W6LGJ0"/>
<evidence type="ECO:0000259" key="5">
    <source>
        <dbReference type="PROSITE" id="PS50113"/>
    </source>
</evidence>
<gene>
    <name evidence="6" type="ORF">GGQ72_002246</name>
</gene>
<keyword evidence="1" id="KW-0285">Flavoprotein</keyword>
<reference evidence="6 7" key="1">
    <citation type="submission" date="2020-08" db="EMBL/GenBank/DDBJ databases">
        <title>Genomic Encyclopedia of Type Strains, Phase IV (KMG-IV): sequencing the most valuable type-strain genomes for metagenomic binning, comparative biology and taxonomic classification.</title>
        <authorList>
            <person name="Goeker M."/>
        </authorList>
    </citation>
    <scope>NUCLEOTIDE SEQUENCE [LARGE SCALE GENOMIC DNA]</scope>
    <source>
        <strain evidence="6 7">DSM 29514</strain>
    </source>
</reference>
<dbReference type="Proteomes" id="UP000519897">
    <property type="component" value="Unassembled WGS sequence"/>
</dbReference>
<dbReference type="SUPFAM" id="SSF55785">
    <property type="entry name" value="PYP-like sensor domain (PAS domain)"/>
    <property type="match status" value="1"/>
</dbReference>
<dbReference type="NCBIfam" id="TIGR00229">
    <property type="entry name" value="sensory_box"/>
    <property type="match status" value="1"/>
</dbReference>
<feature type="domain" description="PAS" evidence="4">
    <location>
        <begin position="24"/>
        <end position="97"/>
    </location>
</feature>
<dbReference type="InterPro" id="IPR000700">
    <property type="entry name" value="PAS-assoc_C"/>
</dbReference>
<evidence type="ECO:0000259" key="4">
    <source>
        <dbReference type="PROSITE" id="PS50112"/>
    </source>
</evidence>
<dbReference type="InterPro" id="IPR035965">
    <property type="entry name" value="PAS-like_dom_sf"/>
</dbReference>
<dbReference type="PROSITE" id="PS50112">
    <property type="entry name" value="PAS"/>
    <property type="match status" value="1"/>
</dbReference>
<dbReference type="InterPro" id="IPR011495">
    <property type="entry name" value="Sig_transdc_His_kin_sub2_dim/P"/>
</dbReference>
<dbReference type="Pfam" id="PF07568">
    <property type="entry name" value="HisKA_2"/>
    <property type="match status" value="1"/>
</dbReference>
<name>A0A7W6LGJ0_9HYPH</name>